<protein>
    <submittedName>
        <fullName evidence="2">Uncharacterized protein</fullName>
    </submittedName>
</protein>
<evidence type="ECO:0000256" key="1">
    <source>
        <dbReference type="SAM" id="MobiDB-lite"/>
    </source>
</evidence>
<feature type="region of interest" description="Disordered" evidence="1">
    <location>
        <begin position="221"/>
        <end position="304"/>
    </location>
</feature>
<feature type="compositionally biased region" description="Basic and acidic residues" evidence="1">
    <location>
        <begin position="221"/>
        <end position="239"/>
    </location>
</feature>
<feature type="compositionally biased region" description="Basic and acidic residues" evidence="1">
    <location>
        <begin position="284"/>
        <end position="304"/>
    </location>
</feature>
<sequence length="584" mass="66943">MNNQLNYFTPSNFTRPNTEVNWAQLAQRWIYSHQMQQQQQAFIPPPPGPFPQQPPPPLIPPAHPPHGHPAGPHMPYHQFERPPQYHQQHFSHPPPPLNHWRQPWIPPPPNLGYPPPRYPLNALTSSSESYPTNLQNQSNDDEEYQAHYDPSLDQDDSTECSQRQPQAETDSSNLPEGAMSHWMVDQPWASGVYNSNYMPVIDMQMRKKLPYWILEGLEKAEKEKKKKQEKEELEKRKKEEEEEKRKKREEKGLGKFDSDSEEEEDGSSNGEVKKQNGKNSPIIPEKRQFREFVQEEIEDTRTEEELKEEAIALMRSLITSVLLSVTNREIERIAEEQLTKEKNKAQPKLLAKSSALAALTSLFDDEGDDESSTDGEDSSPNKNICKNLEQIGQPPIEEGLNKAEENSVVFKVPLAPQPRSATKLELSQDEKLEKLKKFIEKNKDEESKDERSKEIKKEPNSTSKMSSVCLPAILQIKKRSEVRNQIVITEEGVAGKENLLLPVEGVIEARSAKGKEVENGEMKGIVKKEVEGRNMKGIEIGRVQEDVQRVEVLEKKDTKVRITIVLQDVEFFFCFGNLINLILF</sequence>
<dbReference type="PANTHER" id="PTHR31518">
    <property type="entry name" value="ARGININE/SERINE-RICH PROTEIN PNISR"/>
    <property type="match status" value="1"/>
</dbReference>
<feature type="compositionally biased region" description="Acidic residues" evidence="1">
    <location>
        <begin position="363"/>
        <end position="377"/>
    </location>
</feature>
<feature type="region of interest" description="Disordered" evidence="1">
    <location>
        <begin position="442"/>
        <end position="463"/>
    </location>
</feature>
<dbReference type="InterPro" id="IPR031937">
    <property type="entry name" value="PNISR"/>
</dbReference>
<reference evidence="2 3" key="1">
    <citation type="submission" date="2020-08" db="EMBL/GenBank/DDBJ databases">
        <authorList>
            <person name="Koutsovoulos G."/>
            <person name="Danchin GJ E."/>
        </authorList>
    </citation>
    <scope>NUCLEOTIDE SEQUENCE [LARGE SCALE GENOMIC DNA]</scope>
</reference>
<proteinExistence type="predicted"/>
<dbReference type="AlphaFoldDB" id="A0A6V7XEL9"/>
<name>A0A6V7XEL9_MELEN</name>
<accession>A0A6V7XEL9</accession>
<feature type="compositionally biased region" description="Pro residues" evidence="1">
    <location>
        <begin position="104"/>
        <end position="118"/>
    </location>
</feature>
<comment type="caution">
    <text evidence="2">The sequence shown here is derived from an EMBL/GenBank/DDBJ whole genome shotgun (WGS) entry which is preliminary data.</text>
</comment>
<feature type="compositionally biased region" description="Basic and acidic residues" evidence="1">
    <location>
        <begin position="442"/>
        <end position="459"/>
    </location>
</feature>
<feature type="region of interest" description="Disordered" evidence="1">
    <location>
        <begin position="36"/>
        <end position="178"/>
    </location>
</feature>
<dbReference type="OrthoDB" id="10065820at2759"/>
<feature type="compositionally biased region" description="Polar residues" evidence="1">
    <location>
        <begin position="122"/>
        <end position="138"/>
    </location>
</feature>
<organism evidence="2 3">
    <name type="scientific">Meloidogyne enterolobii</name>
    <name type="common">Root-knot nematode worm</name>
    <name type="synonym">Meloidogyne mayaguensis</name>
    <dbReference type="NCBI Taxonomy" id="390850"/>
    <lineage>
        <taxon>Eukaryota</taxon>
        <taxon>Metazoa</taxon>
        <taxon>Ecdysozoa</taxon>
        <taxon>Nematoda</taxon>
        <taxon>Chromadorea</taxon>
        <taxon>Rhabditida</taxon>
        <taxon>Tylenchina</taxon>
        <taxon>Tylenchomorpha</taxon>
        <taxon>Tylenchoidea</taxon>
        <taxon>Meloidogynidae</taxon>
        <taxon>Meloidogyninae</taxon>
        <taxon>Meloidogyne</taxon>
    </lineage>
</organism>
<feature type="compositionally biased region" description="Pro residues" evidence="1">
    <location>
        <begin position="43"/>
        <end position="64"/>
    </location>
</feature>
<gene>
    <name evidence="2" type="ORF">MENT_LOCUS50950</name>
</gene>
<evidence type="ECO:0000313" key="2">
    <source>
        <dbReference type="EMBL" id="CAD2197681.1"/>
    </source>
</evidence>
<dbReference type="Pfam" id="PF15996">
    <property type="entry name" value="PNISR"/>
    <property type="match status" value="1"/>
</dbReference>
<feature type="region of interest" description="Disordered" evidence="1">
    <location>
        <begin position="361"/>
        <end position="386"/>
    </location>
</feature>
<dbReference type="Proteomes" id="UP000580250">
    <property type="component" value="Unassembled WGS sequence"/>
</dbReference>
<dbReference type="EMBL" id="CAJEWN010001463">
    <property type="protein sequence ID" value="CAD2197681.1"/>
    <property type="molecule type" value="Genomic_DNA"/>
</dbReference>
<evidence type="ECO:0000313" key="3">
    <source>
        <dbReference type="Proteomes" id="UP000580250"/>
    </source>
</evidence>
<feature type="compositionally biased region" description="Basic and acidic residues" evidence="1">
    <location>
        <begin position="249"/>
        <end position="258"/>
    </location>
</feature>
<feature type="compositionally biased region" description="Polar residues" evidence="1">
    <location>
        <begin position="159"/>
        <end position="174"/>
    </location>
</feature>